<evidence type="ECO:0000313" key="8">
    <source>
        <dbReference type="EMBL" id="SFF99455.1"/>
    </source>
</evidence>
<keyword evidence="4" id="KW-0812">Transmembrane</keyword>
<organism evidence="8 9">
    <name type="scientific">Clostridium cadaveris</name>
    <dbReference type="NCBI Taxonomy" id="1529"/>
    <lineage>
        <taxon>Bacteria</taxon>
        <taxon>Bacillati</taxon>
        <taxon>Bacillota</taxon>
        <taxon>Clostridia</taxon>
        <taxon>Eubacteriales</taxon>
        <taxon>Clostridiaceae</taxon>
        <taxon>Clostridium</taxon>
    </lineage>
</organism>
<protein>
    <submittedName>
        <fullName evidence="8">D-alanyl-lipoteichoic acid acyltransferase DltB, MBOAT superfamily</fullName>
    </submittedName>
</protein>
<dbReference type="PANTHER" id="PTHR13285:SF18">
    <property type="entry name" value="PROTEIN-CYSTEINE N-PALMITOYLTRANSFERASE RASP"/>
    <property type="match status" value="1"/>
</dbReference>
<dbReference type="InterPro" id="IPR004299">
    <property type="entry name" value="MBOAT_fam"/>
</dbReference>
<dbReference type="eggNOG" id="COG1696">
    <property type="taxonomic scope" value="Bacteria"/>
</dbReference>
<proteinExistence type="inferred from homology"/>
<dbReference type="AlphaFoldDB" id="A0A1I2N6A9"/>
<dbReference type="PIRSF" id="PIRSF500217">
    <property type="entry name" value="AlgI"/>
    <property type="match status" value="1"/>
</dbReference>
<keyword evidence="6 7" id="KW-0472">Membrane</keyword>
<evidence type="ECO:0000256" key="7">
    <source>
        <dbReference type="PIRNR" id="PIRNR016636"/>
    </source>
</evidence>
<dbReference type="GO" id="GO:0042121">
    <property type="term" value="P:alginic acid biosynthetic process"/>
    <property type="evidence" value="ECO:0007669"/>
    <property type="project" value="InterPro"/>
</dbReference>
<dbReference type="PANTHER" id="PTHR13285">
    <property type="entry name" value="ACYLTRANSFERASE"/>
    <property type="match status" value="1"/>
</dbReference>
<name>A0A1I2N6A9_9CLOT</name>
<dbReference type="Pfam" id="PF03062">
    <property type="entry name" value="MBOAT"/>
    <property type="match status" value="1"/>
</dbReference>
<dbReference type="PIRSF" id="PIRSF016636">
    <property type="entry name" value="AlgI_DltB"/>
    <property type="match status" value="1"/>
</dbReference>
<keyword evidence="9" id="KW-1185">Reference proteome</keyword>
<dbReference type="Proteomes" id="UP000182135">
    <property type="component" value="Unassembled WGS sequence"/>
</dbReference>
<dbReference type="GO" id="GO:0005886">
    <property type="term" value="C:plasma membrane"/>
    <property type="evidence" value="ECO:0007669"/>
    <property type="project" value="UniProtKB-SubCell"/>
</dbReference>
<dbReference type="GO" id="GO:0016746">
    <property type="term" value="F:acyltransferase activity"/>
    <property type="evidence" value="ECO:0007669"/>
    <property type="project" value="UniProtKB-KW"/>
</dbReference>
<keyword evidence="3 7" id="KW-1003">Cell membrane</keyword>
<comment type="subcellular location">
    <subcellularLocation>
        <location evidence="1">Cell membrane</location>
        <topology evidence="1">Multi-pass membrane protein</topology>
    </subcellularLocation>
</comment>
<dbReference type="InterPro" id="IPR028362">
    <property type="entry name" value="AlgI"/>
</dbReference>
<dbReference type="RefSeq" id="WP_027639066.1">
    <property type="nucleotide sequence ID" value="NZ_BAAACD010000006.1"/>
</dbReference>
<evidence type="ECO:0000256" key="6">
    <source>
        <dbReference type="ARBA" id="ARBA00023136"/>
    </source>
</evidence>
<gene>
    <name evidence="8" type="ORF">SAMN04487885_11945</name>
</gene>
<accession>A0A1I2N6A9</accession>
<evidence type="ECO:0000256" key="2">
    <source>
        <dbReference type="ARBA" id="ARBA00010323"/>
    </source>
</evidence>
<dbReference type="EMBL" id="FOOE01000019">
    <property type="protein sequence ID" value="SFF99455.1"/>
    <property type="molecule type" value="Genomic_DNA"/>
</dbReference>
<evidence type="ECO:0000256" key="3">
    <source>
        <dbReference type="ARBA" id="ARBA00022475"/>
    </source>
</evidence>
<keyword evidence="7 8" id="KW-0012">Acyltransferase</keyword>
<reference evidence="8 9" key="1">
    <citation type="submission" date="2016-10" db="EMBL/GenBank/DDBJ databases">
        <authorList>
            <person name="de Groot N.N."/>
        </authorList>
    </citation>
    <scope>NUCLEOTIDE SEQUENCE [LARGE SCALE GENOMIC DNA]</scope>
    <source>
        <strain evidence="8 9">NLAE-zl-G419</strain>
    </source>
</reference>
<keyword evidence="5" id="KW-1133">Transmembrane helix</keyword>
<evidence type="ECO:0000256" key="5">
    <source>
        <dbReference type="ARBA" id="ARBA00022989"/>
    </source>
</evidence>
<dbReference type="InterPro" id="IPR051085">
    <property type="entry name" value="MB_O-acyltransferase"/>
</dbReference>
<dbReference type="InterPro" id="IPR024194">
    <property type="entry name" value="Ac/AlaTfrase_AlgI/DltB"/>
</dbReference>
<sequence length="487" mass="57177">MNFNSLQFMVFLPIVLILYYAVPLRFRHVLLLIASYMFYGAFSKKYAAFLFFFTVVSYCFARLISKADKDKRLAKFYLISCIIFHIGALGYFKYTNFGIQIVNSIVSTSIESWNIIMPLGISFYTFKVLSYLIDVYRDKSSVQKNFFKYAAYIAYFPQVTSGPIERSERFFSELNNKRDFDEKDISSGVIRMLWGFMKKMVIVDRMSIIVGSVYANYSNYGRTILFITTIIYSIQIYFDFSAYSDIAIGISRMFGFRFMENFKFPYCARNIGEFWRRWHISLSLWFRDYLYIPLGGNRKGVIRQYINIVIVFLISGIWHGASFNFIFWGFLHGFYQVMGAILKPVREYFLKLFKVDKNRFSYRLGQTVLTFMLVNFAWIFFRADGLKNGLAIVKQITVGTSNLWQIFDGTLYTLGLTQSSFDLMFVMTIIVLIFEYIHNEKRDLVEGFSRQGIIFRCFVYYSILFVIFIFGIYGASNGSGHFIYGQF</sequence>
<dbReference type="STRING" id="1529.SAMN04487885_11945"/>
<evidence type="ECO:0000313" key="9">
    <source>
        <dbReference type="Proteomes" id="UP000182135"/>
    </source>
</evidence>
<evidence type="ECO:0000256" key="4">
    <source>
        <dbReference type="ARBA" id="ARBA00022692"/>
    </source>
</evidence>
<evidence type="ECO:0000256" key="1">
    <source>
        <dbReference type="ARBA" id="ARBA00004651"/>
    </source>
</evidence>
<comment type="similarity">
    <text evidence="2 7">Belongs to the membrane-bound acyltransferase family.</text>
</comment>
<keyword evidence="7 8" id="KW-0808">Transferase</keyword>